<dbReference type="Proteomes" id="UP001454036">
    <property type="component" value="Unassembled WGS sequence"/>
</dbReference>
<protein>
    <submittedName>
        <fullName evidence="14">Transmembrane signal receptor</fullName>
    </submittedName>
</protein>
<evidence type="ECO:0000256" key="12">
    <source>
        <dbReference type="SAM" id="SignalP"/>
    </source>
</evidence>
<comment type="caution">
    <text evidence="14">The sequence shown here is derived from an EMBL/GenBank/DDBJ whole genome shotgun (WGS) entry which is preliminary data.</text>
</comment>
<dbReference type="InterPro" id="IPR046956">
    <property type="entry name" value="RLP23-like"/>
</dbReference>
<evidence type="ECO:0000256" key="6">
    <source>
        <dbReference type="ARBA" id="ARBA00022729"/>
    </source>
</evidence>
<evidence type="ECO:0000256" key="1">
    <source>
        <dbReference type="ARBA" id="ARBA00004251"/>
    </source>
</evidence>
<dbReference type="FunFam" id="3.80.10.10:FF:000111">
    <property type="entry name" value="LRR receptor-like serine/threonine-protein kinase ERECTA"/>
    <property type="match status" value="1"/>
</dbReference>
<evidence type="ECO:0000259" key="13">
    <source>
        <dbReference type="Pfam" id="PF08263"/>
    </source>
</evidence>
<dbReference type="FunFam" id="3.80.10.10:FF:000095">
    <property type="entry name" value="LRR receptor-like serine/threonine-protein kinase GSO1"/>
    <property type="match status" value="1"/>
</dbReference>
<dbReference type="PANTHER" id="PTHR48063">
    <property type="entry name" value="LRR RECEPTOR-LIKE KINASE"/>
    <property type="match status" value="1"/>
</dbReference>
<gene>
    <name evidence="14" type="ORF">LIER_37403</name>
</gene>
<dbReference type="SMART" id="SM00365">
    <property type="entry name" value="LRR_SD22"/>
    <property type="match status" value="4"/>
</dbReference>
<organism evidence="14 15">
    <name type="scientific">Lithospermum erythrorhizon</name>
    <name type="common">Purple gromwell</name>
    <name type="synonym">Lithospermum officinale var. erythrorhizon</name>
    <dbReference type="NCBI Taxonomy" id="34254"/>
    <lineage>
        <taxon>Eukaryota</taxon>
        <taxon>Viridiplantae</taxon>
        <taxon>Streptophyta</taxon>
        <taxon>Embryophyta</taxon>
        <taxon>Tracheophyta</taxon>
        <taxon>Spermatophyta</taxon>
        <taxon>Magnoliopsida</taxon>
        <taxon>eudicotyledons</taxon>
        <taxon>Gunneridae</taxon>
        <taxon>Pentapetalae</taxon>
        <taxon>asterids</taxon>
        <taxon>lamiids</taxon>
        <taxon>Boraginales</taxon>
        <taxon>Boraginaceae</taxon>
        <taxon>Boraginoideae</taxon>
        <taxon>Lithospermeae</taxon>
        <taxon>Lithospermum</taxon>
    </lineage>
</organism>
<keyword evidence="4" id="KW-0433">Leucine-rich repeat</keyword>
<dbReference type="Pfam" id="PF08263">
    <property type="entry name" value="LRRNT_2"/>
    <property type="match status" value="1"/>
</dbReference>
<keyword evidence="5 11" id="KW-0812">Transmembrane</keyword>
<dbReference type="PRINTS" id="PR00019">
    <property type="entry name" value="LEURICHRPT"/>
</dbReference>
<dbReference type="InterPro" id="IPR032675">
    <property type="entry name" value="LRR_dom_sf"/>
</dbReference>
<feature type="domain" description="Leucine-rich repeat-containing N-terminal plant-type" evidence="13">
    <location>
        <begin position="36"/>
        <end position="71"/>
    </location>
</feature>
<dbReference type="Pfam" id="PF13855">
    <property type="entry name" value="LRR_8"/>
    <property type="match status" value="2"/>
</dbReference>
<evidence type="ECO:0000256" key="8">
    <source>
        <dbReference type="ARBA" id="ARBA00022989"/>
    </source>
</evidence>
<evidence type="ECO:0000256" key="7">
    <source>
        <dbReference type="ARBA" id="ARBA00022737"/>
    </source>
</evidence>
<reference evidence="14 15" key="1">
    <citation type="submission" date="2024-01" db="EMBL/GenBank/DDBJ databases">
        <title>The complete chloroplast genome sequence of Lithospermum erythrorhizon: insights into the phylogenetic relationship among Boraginaceae species and the maternal lineages of purple gromwells.</title>
        <authorList>
            <person name="Okada T."/>
            <person name="Watanabe K."/>
        </authorList>
    </citation>
    <scope>NUCLEOTIDE SEQUENCE [LARGE SCALE GENOMIC DNA]</scope>
</reference>
<dbReference type="Pfam" id="PF00560">
    <property type="entry name" value="LRR_1"/>
    <property type="match status" value="7"/>
</dbReference>
<evidence type="ECO:0000256" key="11">
    <source>
        <dbReference type="SAM" id="Phobius"/>
    </source>
</evidence>
<dbReference type="InterPro" id="IPR003591">
    <property type="entry name" value="Leu-rich_rpt_typical-subtyp"/>
</dbReference>
<keyword evidence="15" id="KW-1185">Reference proteome</keyword>
<keyword evidence="6 12" id="KW-0732">Signal</keyword>
<evidence type="ECO:0000313" key="14">
    <source>
        <dbReference type="EMBL" id="GAA0152021.1"/>
    </source>
</evidence>
<dbReference type="PANTHER" id="PTHR48063:SF97">
    <property type="entry name" value="DISEASE RESISTANCE FAMILY PROTEIN _ LRR FAMILY PROTEIN"/>
    <property type="match status" value="1"/>
</dbReference>
<dbReference type="SMART" id="SM00369">
    <property type="entry name" value="LRR_TYP"/>
    <property type="match status" value="6"/>
</dbReference>
<keyword evidence="7" id="KW-0677">Repeat</keyword>
<dbReference type="FunFam" id="3.80.10.10:FF:000649">
    <property type="entry name" value="Leucine Rich Repeat family protein"/>
    <property type="match status" value="1"/>
</dbReference>
<evidence type="ECO:0000256" key="9">
    <source>
        <dbReference type="ARBA" id="ARBA00023136"/>
    </source>
</evidence>
<feature type="transmembrane region" description="Helical" evidence="11">
    <location>
        <begin position="863"/>
        <end position="886"/>
    </location>
</feature>
<comment type="similarity">
    <text evidence="2">Belongs to the RLP family.</text>
</comment>
<evidence type="ECO:0000256" key="10">
    <source>
        <dbReference type="ARBA" id="ARBA00023180"/>
    </source>
</evidence>
<feature type="chain" id="PRO_5043337916" evidence="12">
    <location>
        <begin position="23"/>
        <end position="901"/>
    </location>
</feature>
<keyword evidence="3" id="KW-1003">Cell membrane</keyword>
<keyword evidence="8 11" id="KW-1133">Transmembrane helix</keyword>
<comment type="subcellular location">
    <subcellularLocation>
        <location evidence="1">Cell membrane</location>
        <topology evidence="1">Single-pass type I membrane protein</topology>
    </subcellularLocation>
</comment>
<name>A0AAV3PLY7_LITER</name>
<dbReference type="SUPFAM" id="SSF52047">
    <property type="entry name" value="RNI-like"/>
    <property type="match status" value="1"/>
</dbReference>
<proteinExistence type="inferred from homology"/>
<dbReference type="GO" id="GO:0051707">
    <property type="term" value="P:response to other organism"/>
    <property type="evidence" value="ECO:0007669"/>
    <property type="project" value="UniProtKB-ARBA"/>
</dbReference>
<dbReference type="EMBL" id="BAABME010017953">
    <property type="protein sequence ID" value="GAA0152021.1"/>
    <property type="molecule type" value="Genomic_DNA"/>
</dbReference>
<dbReference type="AlphaFoldDB" id="A0AAV3PLY7"/>
<keyword evidence="9 11" id="KW-0472">Membrane</keyword>
<feature type="signal peptide" evidence="12">
    <location>
        <begin position="1"/>
        <end position="22"/>
    </location>
</feature>
<dbReference type="GO" id="GO:0005886">
    <property type="term" value="C:plasma membrane"/>
    <property type="evidence" value="ECO:0007669"/>
    <property type="project" value="UniProtKB-SubCell"/>
</dbReference>
<dbReference type="GO" id="GO:0006952">
    <property type="term" value="P:defense response"/>
    <property type="evidence" value="ECO:0007669"/>
    <property type="project" value="UniProtKB-ARBA"/>
</dbReference>
<keyword evidence="14" id="KW-0675">Receptor</keyword>
<dbReference type="InterPro" id="IPR013210">
    <property type="entry name" value="LRR_N_plant-typ"/>
</dbReference>
<evidence type="ECO:0000256" key="3">
    <source>
        <dbReference type="ARBA" id="ARBA00022475"/>
    </source>
</evidence>
<dbReference type="Gene3D" id="3.80.10.10">
    <property type="entry name" value="Ribonuclease Inhibitor"/>
    <property type="match status" value="3"/>
</dbReference>
<dbReference type="SUPFAM" id="SSF52058">
    <property type="entry name" value="L domain-like"/>
    <property type="match status" value="2"/>
</dbReference>
<accession>A0AAV3PLY7</accession>
<keyword evidence="10" id="KW-0325">Glycoprotein</keyword>
<evidence type="ECO:0000313" key="15">
    <source>
        <dbReference type="Proteomes" id="UP001454036"/>
    </source>
</evidence>
<dbReference type="InterPro" id="IPR001611">
    <property type="entry name" value="Leu-rich_rpt"/>
</dbReference>
<evidence type="ECO:0000256" key="4">
    <source>
        <dbReference type="ARBA" id="ARBA00022614"/>
    </source>
</evidence>
<evidence type="ECO:0000256" key="2">
    <source>
        <dbReference type="ARBA" id="ARBA00009592"/>
    </source>
</evidence>
<sequence length="901" mass="100187">MFRINHLLVMFLFLCLCCYNNGEHAIKKTFICPDVEREALVVFKGGLTDPSGLLSSWKGKDCCRWRGIACSNNNTTSGGLHVTRLDLGDMSSTGDVLDESSLTGKLNFTSLHALEFLDYLDLSSHDYQDVQISSTIGGLKNLRYLNLSHSTFSGEISPHLGNLSSLEYLDLSKNYYLEATDLRWLTHLTSLVYLNLNVISVDQTSEGWFHAVNKLPSLEELHLFDCGLSKIPHSLPHINLTSLSYLDLSDNQLNSSVPQWVFNLTGLVELYLDQNNFGGVITDWDFSNFKVLEVLKLLHNGFEGQLSRNLGSLCKLKHLDLSSNRLAGTMNEILQGFSSCPNGNSLVDLDVSSNQLQGVIPTSIGMLKHLKSLTLADNNFSGVIPQKAIGQLEELVNLSLGEHNYKGFITELLFMNLENLLNFDIGSDKVVFNVTLDWLPPFRLSYLSIINCHVGPKFPKWILEQSELTSLTMKNVGISDKLPANWMSTLMSHHLYHLDLSKNQIMGKLPQSIQIPFESPEMEYGLYSIDLSHNSISGRLPSWICIFPNVVRLSHNQLSGSLPDCFNETHSISFFAISHNNLTGKIPSSIFKMSGLNMLLLSDNHLEGELPLSLQNSSLFSLDVGGNKLSGRLPKKPPASVVLRLRSNYFEGPIPDQWCNNPYLHILDLGDNNLSGAIPKCISNLTSLVNSNDKSEGYFAEDINEVLKGTMLEYSTTIELLTIIDLSRNTLSGTIPEGLMNLYALGTLNLSMNHLTGIIPENTGNLKLLETLDLSNNNLSGHIPQSISSITLLSHLNLSHNNLVGRIPTGSQLQTLEDPSIYEGNPLLCGHPLPNKCDMDERDSSGANNSKDVEETKDGEDMLWFYISMVAGYAFGLSGICFGLWLSESFRKVYFGFFRFY</sequence>
<evidence type="ECO:0000256" key="5">
    <source>
        <dbReference type="ARBA" id="ARBA00022692"/>
    </source>
</evidence>